<gene>
    <name evidence="1" type="ORF">L1987_06479</name>
</gene>
<dbReference type="EMBL" id="CM042019">
    <property type="protein sequence ID" value="KAI3825004.1"/>
    <property type="molecule type" value="Genomic_DNA"/>
</dbReference>
<protein>
    <submittedName>
        <fullName evidence="1">Uncharacterized protein</fullName>
    </submittedName>
</protein>
<reference evidence="1 2" key="2">
    <citation type="journal article" date="2022" name="Mol. Ecol. Resour.">
        <title>The genomes of chicory, endive, great burdock and yacon provide insights into Asteraceae paleo-polyploidization history and plant inulin production.</title>
        <authorList>
            <person name="Fan W."/>
            <person name="Wang S."/>
            <person name="Wang H."/>
            <person name="Wang A."/>
            <person name="Jiang F."/>
            <person name="Liu H."/>
            <person name="Zhao H."/>
            <person name="Xu D."/>
            <person name="Zhang Y."/>
        </authorList>
    </citation>
    <scope>NUCLEOTIDE SEQUENCE [LARGE SCALE GENOMIC DNA]</scope>
    <source>
        <strain evidence="2">cv. Yunnan</strain>
        <tissue evidence="1">Leaves</tissue>
    </source>
</reference>
<proteinExistence type="predicted"/>
<comment type="caution">
    <text evidence="1">The sequence shown here is derived from an EMBL/GenBank/DDBJ whole genome shotgun (WGS) entry which is preliminary data.</text>
</comment>
<accession>A0ACB9JYM1</accession>
<name>A0ACB9JYM1_9ASTR</name>
<sequence>MNLDYKHPHNALPFSEKNADYQEFHPIIDFLQRCAISYALTVNRKLYDILIRELCENASFAYLEKKNTILTTIDGQPKVFIEKNQLDYNWRAAQQVLVKPTRRSKSVTFPLPVIGSSQASQSHQSKSQHLADTSKGKKHIIGAPSKKVASLGTGDTPNHIVKKLLSKATYKVRNIFKETLKKKVETLDRQVPKRVRVESDQHSVGKHQAPLVTEISKPLPTYVEPIFTSVATESSTAATEPLNQEKAKGKMPMIEEEETEKTQGDVSEHISTDPHNIILGTNM</sequence>
<reference evidence="2" key="1">
    <citation type="journal article" date="2022" name="Mol. Ecol. Resour.">
        <title>The genomes of chicory, endive, great burdock and yacon provide insights into Asteraceae palaeo-polyploidization history and plant inulin production.</title>
        <authorList>
            <person name="Fan W."/>
            <person name="Wang S."/>
            <person name="Wang H."/>
            <person name="Wang A."/>
            <person name="Jiang F."/>
            <person name="Liu H."/>
            <person name="Zhao H."/>
            <person name="Xu D."/>
            <person name="Zhang Y."/>
        </authorList>
    </citation>
    <scope>NUCLEOTIDE SEQUENCE [LARGE SCALE GENOMIC DNA]</scope>
    <source>
        <strain evidence="2">cv. Yunnan</strain>
    </source>
</reference>
<organism evidence="1 2">
    <name type="scientific">Smallanthus sonchifolius</name>
    <dbReference type="NCBI Taxonomy" id="185202"/>
    <lineage>
        <taxon>Eukaryota</taxon>
        <taxon>Viridiplantae</taxon>
        <taxon>Streptophyta</taxon>
        <taxon>Embryophyta</taxon>
        <taxon>Tracheophyta</taxon>
        <taxon>Spermatophyta</taxon>
        <taxon>Magnoliopsida</taxon>
        <taxon>eudicotyledons</taxon>
        <taxon>Gunneridae</taxon>
        <taxon>Pentapetalae</taxon>
        <taxon>asterids</taxon>
        <taxon>campanulids</taxon>
        <taxon>Asterales</taxon>
        <taxon>Asteraceae</taxon>
        <taxon>Asteroideae</taxon>
        <taxon>Heliantheae alliance</taxon>
        <taxon>Millerieae</taxon>
        <taxon>Smallanthus</taxon>
    </lineage>
</organism>
<evidence type="ECO:0000313" key="2">
    <source>
        <dbReference type="Proteomes" id="UP001056120"/>
    </source>
</evidence>
<dbReference type="Proteomes" id="UP001056120">
    <property type="component" value="Linkage Group LG02"/>
</dbReference>
<keyword evidence="2" id="KW-1185">Reference proteome</keyword>
<evidence type="ECO:0000313" key="1">
    <source>
        <dbReference type="EMBL" id="KAI3825004.1"/>
    </source>
</evidence>